<dbReference type="Proteomes" id="UP000564836">
    <property type="component" value="Chromosome"/>
</dbReference>
<dbReference type="Pfam" id="PF00583">
    <property type="entry name" value="Acetyltransf_1"/>
    <property type="match status" value="1"/>
</dbReference>
<dbReference type="InterPro" id="IPR016181">
    <property type="entry name" value="Acyl_CoA_acyltransferase"/>
</dbReference>
<dbReference type="CDD" id="cd04301">
    <property type="entry name" value="NAT_SF"/>
    <property type="match status" value="1"/>
</dbReference>
<evidence type="ECO:0000313" key="4">
    <source>
        <dbReference type="EMBL" id="NYY89746.1"/>
    </source>
</evidence>
<keyword evidence="2" id="KW-0012">Acyltransferase</keyword>
<evidence type="ECO:0000259" key="3">
    <source>
        <dbReference type="PROSITE" id="PS51186"/>
    </source>
</evidence>
<sequence>MFQCDFLMRGTSLRIETNPRLLLEHVSSIRSLADREKEALGFLPEAAYRDAIAQRRLFAMFARSADSIEIAGFILFSGVFPNARVQQVAVAPSHRRNGIASALVNALVSHLENRGYLNVAAAVASDLDEAQAFYEKKGFVARRVRDGGAARQRTIVLRSKELDTASLFSLMAPPTAGDELVANLKLRSPGAFEAPLYAIDLNVLFDLIKQRARSAVANRLFGAALAHHVRLAVAPEFIVELERTSHGEAVDSTLQLARQLPRIPSAPKLEVDRLAAIIHKAVFEETGLSQANSKQALSDARHLAEAALARASGYITSDTHLLNARESLLELVGLDVASLDEFVELVPVEDTKLERGILRGTQCETTSATASEARTYLVSQSLNTSLVEQFLPTRSTARKVRVRAVLESEEIVGASLYLAPVAIDAAAKMLVHVRTDHISSETFAEHLLDESIREASLAGPVTIELRRIAGQTVVNQAAKLRGFLPTSDPDVLIKVALGRPLTANTWSPLARQMRRRTGLSLPDNLPHETAVEIQAPDGAFLSVKMPALEAALSPTIIAWPGRDGVIVPIAKSFADDLLGTAEQLALFGRPSAAFLGLRIYFNSPRTSHLMRPGLPILFYESKRTGGRAAIVAAARIVDTTILPKAQVSGELFRRAVVEDLDALTTSSEVLATSFDNLIRFPNLVTLEALRAVGAEGASNLQTSTVLPSMLLGKILDLGWSSD</sequence>
<dbReference type="Gene3D" id="3.40.630.30">
    <property type="match status" value="1"/>
</dbReference>
<proteinExistence type="predicted"/>
<keyword evidence="1 4" id="KW-0808">Transferase</keyword>
<evidence type="ECO:0000256" key="1">
    <source>
        <dbReference type="ARBA" id="ARBA00022679"/>
    </source>
</evidence>
<dbReference type="GO" id="GO:0016747">
    <property type="term" value="F:acyltransferase activity, transferring groups other than amino-acyl groups"/>
    <property type="evidence" value="ECO:0007669"/>
    <property type="project" value="InterPro"/>
</dbReference>
<protein>
    <submittedName>
        <fullName evidence="4">GNAT family N-acetyltransferase</fullName>
    </submittedName>
</protein>
<organism evidence="4">
    <name type="scientific">Bradyrhizobium barranii subsp. barranii</name>
    <dbReference type="NCBI Taxonomy" id="2823807"/>
    <lineage>
        <taxon>Bacteria</taxon>
        <taxon>Pseudomonadati</taxon>
        <taxon>Pseudomonadota</taxon>
        <taxon>Alphaproteobacteria</taxon>
        <taxon>Hyphomicrobiales</taxon>
        <taxon>Nitrobacteraceae</taxon>
        <taxon>Bradyrhizobium</taxon>
        <taxon>Bradyrhizobium barranii</taxon>
    </lineage>
</organism>
<name>A0A7Z0TMK8_9BRAD</name>
<dbReference type="EMBL" id="JACBFH010000001">
    <property type="protein sequence ID" value="NYY89746.1"/>
    <property type="molecule type" value="Genomic_DNA"/>
</dbReference>
<dbReference type="RefSeq" id="WP_166346201.1">
    <property type="nucleotide sequence ID" value="NZ_CP088280.1"/>
</dbReference>
<dbReference type="AlphaFoldDB" id="A0A7Z0TMK8"/>
<dbReference type="SUPFAM" id="SSF55729">
    <property type="entry name" value="Acyl-CoA N-acyltransferases (Nat)"/>
    <property type="match status" value="1"/>
</dbReference>
<accession>A0A7Z0TMK8</accession>
<reference evidence="4" key="2">
    <citation type="submission" date="2020-06" db="EMBL/GenBank/DDBJ databases">
        <title>Whole Genome Sequence of Bradyrhizobium sp. Strain 323S2.</title>
        <authorList>
            <person name="Bromfield E.S.P."/>
        </authorList>
    </citation>
    <scope>NUCLEOTIDE SEQUENCE [LARGE SCALE GENOMIC DNA]</scope>
    <source>
        <strain evidence="4">323S2</strain>
    </source>
</reference>
<evidence type="ECO:0000313" key="5">
    <source>
        <dbReference type="EMBL" id="UGX94195.1"/>
    </source>
</evidence>
<dbReference type="InterPro" id="IPR000182">
    <property type="entry name" value="GNAT_dom"/>
</dbReference>
<dbReference type="PANTHER" id="PTHR43877">
    <property type="entry name" value="AMINOALKYLPHOSPHONATE N-ACETYLTRANSFERASE-RELATED-RELATED"/>
    <property type="match status" value="1"/>
</dbReference>
<dbReference type="PROSITE" id="PS51186">
    <property type="entry name" value="GNAT"/>
    <property type="match status" value="1"/>
</dbReference>
<evidence type="ECO:0000256" key="2">
    <source>
        <dbReference type="ARBA" id="ARBA00023315"/>
    </source>
</evidence>
<reference evidence="5 6" key="1">
    <citation type="journal article" date="2017" name="Syst. Appl. Microbiol.">
        <title>Soybeans inoculated with root zone soils of Canadian native legumes harbour diverse and novel Bradyrhizobium spp. that possess agricultural potential.</title>
        <authorList>
            <person name="Bromfield E.S.P."/>
            <person name="Cloutier S."/>
            <person name="Tambong J.T."/>
            <person name="Tran Thi T.V."/>
        </authorList>
    </citation>
    <scope>NUCLEOTIDE SEQUENCE [LARGE SCALE GENOMIC DNA]</scope>
    <source>
        <strain evidence="5 6">323S2</strain>
    </source>
</reference>
<gene>
    <name evidence="5" type="ORF">G6321_00053095</name>
    <name evidence="4" type="ORF">G6321_15350</name>
</gene>
<reference evidence="5 6" key="3">
    <citation type="journal article" date="2022" name="Int. J. Syst. Evol. Microbiol.">
        <title>Strains of Bradyrhizobium barranii sp. nov. associated with legumes native to Canada are symbionts of soybeans and belong to different subspecies (subsp. barranii subsp. nov. and subsp. apii subsp. nov.) and symbiovars (sv. glycinearum and sv. septentrionale).</title>
        <authorList>
            <person name="Bromfield E.S.P."/>
            <person name="Cloutier S."/>
            <person name="Wasai-Hara S."/>
            <person name="Minamisawa K."/>
        </authorList>
    </citation>
    <scope>NUCLEOTIDE SEQUENCE [LARGE SCALE GENOMIC DNA]</scope>
    <source>
        <strain evidence="5 6">323S2</strain>
    </source>
</reference>
<dbReference type="InterPro" id="IPR050832">
    <property type="entry name" value="Bact_Acetyltransf"/>
</dbReference>
<dbReference type="EMBL" id="CP088280">
    <property type="protein sequence ID" value="UGX94195.1"/>
    <property type="molecule type" value="Genomic_DNA"/>
</dbReference>
<feature type="domain" description="N-acetyltransferase" evidence="3">
    <location>
        <begin position="19"/>
        <end position="163"/>
    </location>
</feature>
<evidence type="ECO:0000313" key="6">
    <source>
        <dbReference type="Proteomes" id="UP000564836"/>
    </source>
</evidence>